<sequence length="567" mass="63301">MSFNSLGIGLSGALSSQNALQTVGHNLSNMNTEGFNRQRTVLEARSPQTLGNLQFGRGVDMVQVERIHDQFIQQSMRTAMTKDGQYEASYSAYREIEMLFNETEGMGLNDSLTRFFDSWHDLANSPTDTSQEAASKRATVVQSAQNFITNVQGAQQYLEDLQSQYTKRVGTMVDDINQQLNSLASLNTQIARSAGMANPSHDLLDKRDNILNKLAEHIDISVDINPQGQAAVFFAGKTLVDRDHVSNLGHRITGEGSSKLTYLGPGGHTEDITRHTDGGKIASYMQMRDEVIPEYLDHVNELSRSVIEEVNKIHSDGIATNPFGAVSSQYAVENSRTPLNENTPFKIQDGSFQLRVYDDNGDEFQTFEIHIEAEDSLRKIAMKLNDVDQGGNFNARITSDNQLEIRGNNNHTFALFNDTSNTLTALGLNTFFTGHDAKSMGINSYVADDTSRLATSFTGQPGDNQNANRIAELRNQNVMMNDTMTINEYYNHFVNKVGLDVMVNGDAMESNKLILRQMEQRRESISGVNENEELTFMLKFQRSFEASSRFITTVDRLLDNIVNRMGV</sequence>
<dbReference type="EMBL" id="JACHID010000015">
    <property type="protein sequence ID" value="MBB5022728.1"/>
    <property type="molecule type" value="Genomic_DNA"/>
</dbReference>
<dbReference type="GO" id="GO:0044780">
    <property type="term" value="P:bacterial-type flagellum assembly"/>
    <property type="evidence" value="ECO:0007669"/>
    <property type="project" value="InterPro"/>
</dbReference>
<dbReference type="Pfam" id="PF06429">
    <property type="entry name" value="Flg_bbr_C"/>
    <property type="match status" value="1"/>
</dbReference>
<keyword evidence="5 7" id="KW-0964">Secreted</keyword>
<dbReference type="InterPro" id="IPR002371">
    <property type="entry name" value="FlgK"/>
</dbReference>
<protein>
    <recommendedName>
        <fullName evidence="4 7">Flagellar hook-associated protein 1</fullName>
        <shortName evidence="7">HAP1</shortName>
    </recommendedName>
</protein>
<keyword evidence="10" id="KW-0966">Cell projection</keyword>
<evidence type="ECO:0000256" key="2">
    <source>
        <dbReference type="ARBA" id="ARBA00004613"/>
    </source>
</evidence>
<dbReference type="NCBIfam" id="TIGR02492">
    <property type="entry name" value="flgK_ends"/>
    <property type="match status" value="1"/>
</dbReference>
<reference evidence="10 11" key="1">
    <citation type="submission" date="2020-08" db="EMBL/GenBank/DDBJ databases">
        <title>Genomic Encyclopedia of Type Strains, Phase IV (KMG-IV): sequencing the most valuable type-strain genomes for metagenomic binning, comparative biology and taxonomic classification.</title>
        <authorList>
            <person name="Goeker M."/>
        </authorList>
    </citation>
    <scope>NUCLEOTIDE SEQUENCE [LARGE SCALE GENOMIC DNA]</scope>
    <source>
        <strain evidence="10 11">DSM 22071</strain>
    </source>
</reference>
<dbReference type="GO" id="GO:0005198">
    <property type="term" value="F:structural molecule activity"/>
    <property type="evidence" value="ECO:0007669"/>
    <property type="project" value="UniProtKB-UniRule"/>
</dbReference>
<evidence type="ECO:0000256" key="7">
    <source>
        <dbReference type="RuleBase" id="RU362065"/>
    </source>
</evidence>
<dbReference type="InterPro" id="IPR053927">
    <property type="entry name" value="FlgK_helical"/>
</dbReference>
<dbReference type="InterPro" id="IPR010930">
    <property type="entry name" value="Flg_bb/hook_C_dom"/>
</dbReference>
<evidence type="ECO:0000256" key="6">
    <source>
        <dbReference type="ARBA" id="ARBA00023143"/>
    </source>
</evidence>
<evidence type="ECO:0000313" key="10">
    <source>
        <dbReference type="EMBL" id="MBB5022728.1"/>
    </source>
</evidence>
<dbReference type="GO" id="GO:0005576">
    <property type="term" value="C:extracellular region"/>
    <property type="evidence" value="ECO:0007669"/>
    <property type="project" value="UniProtKB-SubCell"/>
</dbReference>
<feature type="domain" description="Flagellar basal-body/hook protein C-terminal" evidence="8">
    <location>
        <begin position="524"/>
        <end position="563"/>
    </location>
</feature>
<gene>
    <name evidence="7" type="primary">flgK</name>
    <name evidence="10" type="ORF">HNR37_002071</name>
</gene>
<dbReference type="AlphaFoldDB" id="A0A7W8DHW7"/>
<dbReference type="SUPFAM" id="SSF64518">
    <property type="entry name" value="Phase 1 flagellin"/>
    <property type="match status" value="1"/>
</dbReference>
<proteinExistence type="inferred from homology"/>
<dbReference type="PANTHER" id="PTHR30033">
    <property type="entry name" value="FLAGELLAR HOOK-ASSOCIATED PROTEIN 1"/>
    <property type="match status" value="1"/>
</dbReference>
<dbReference type="PANTHER" id="PTHR30033:SF1">
    <property type="entry name" value="FLAGELLAR HOOK-ASSOCIATED PROTEIN 1"/>
    <property type="match status" value="1"/>
</dbReference>
<evidence type="ECO:0000256" key="1">
    <source>
        <dbReference type="ARBA" id="ARBA00004365"/>
    </source>
</evidence>
<accession>A0A7W8DHW7</accession>
<keyword evidence="6 7" id="KW-0975">Bacterial flagellum</keyword>
<comment type="similarity">
    <text evidence="3 7">Belongs to the flagella basal body rod proteins family.</text>
</comment>
<evidence type="ECO:0000256" key="3">
    <source>
        <dbReference type="ARBA" id="ARBA00009677"/>
    </source>
</evidence>
<keyword evidence="10" id="KW-0969">Cilium</keyword>
<comment type="subcellular location">
    <subcellularLocation>
        <location evidence="1 7">Bacterial flagellum</location>
    </subcellularLocation>
    <subcellularLocation>
        <location evidence="2 7">Secreted</location>
    </subcellularLocation>
</comment>
<keyword evidence="10" id="KW-0282">Flagellum</keyword>
<dbReference type="PRINTS" id="PR01005">
    <property type="entry name" value="FLGHOOKAP1"/>
</dbReference>
<keyword evidence="11" id="KW-1185">Reference proteome</keyword>
<dbReference type="GO" id="GO:0009424">
    <property type="term" value="C:bacterial-type flagellum hook"/>
    <property type="evidence" value="ECO:0007669"/>
    <property type="project" value="UniProtKB-UniRule"/>
</dbReference>
<evidence type="ECO:0000259" key="9">
    <source>
        <dbReference type="Pfam" id="PF22638"/>
    </source>
</evidence>
<evidence type="ECO:0000256" key="4">
    <source>
        <dbReference type="ARBA" id="ARBA00016244"/>
    </source>
</evidence>
<dbReference type="Proteomes" id="UP000528322">
    <property type="component" value="Unassembled WGS sequence"/>
</dbReference>
<evidence type="ECO:0000313" key="11">
    <source>
        <dbReference type="Proteomes" id="UP000528322"/>
    </source>
</evidence>
<dbReference type="RefSeq" id="WP_183733774.1">
    <property type="nucleotide sequence ID" value="NZ_JACHID010000015.1"/>
</dbReference>
<organism evidence="10 11">
    <name type="scientific">Desulfurispira natronophila</name>
    <dbReference type="NCBI Taxonomy" id="682562"/>
    <lineage>
        <taxon>Bacteria</taxon>
        <taxon>Pseudomonadati</taxon>
        <taxon>Chrysiogenota</taxon>
        <taxon>Chrysiogenia</taxon>
        <taxon>Chrysiogenales</taxon>
        <taxon>Chrysiogenaceae</taxon>
        <taxon>Desulfurispira</taxon>
    </lineage>
</organism>
<evidence type="ECO:0000259" key="8">
    <source>
        <dbReference type="Pfam" id="PF06429"/>
    </source>
</evidence>
<evidence type="ECO:0000256" key="5">
    <source>
        <dbReference type="ARBA" id="ARBA00022525"/>
    </source>
</evidence>
<name>A0A7W8DHW7_9BACT</name>
<comment type="caution">
    <text evidence="10">The sequence shown here is derived from an EMBL/GenBank/DDBJ whole genome shotgun (WGS) entry which is preliminary data.</text>
</comment>
<dbReference type="Pfam" id="PF22638">
    <property type="entry name" value="FlgK_D1"/>
    <property type="match status" value="1"/>
</dbReference>
<feature type="domain" description="Flagellar hook-associated protein FlgK helical" evidence="9">
    <location>
        <begin position="94"/>
        <end position="321"/>
    </location>
</feature>